<dbReference type="InterPro" id="IPR003265">
    <property type="entry name" value="HhH-GPD_domain"/>
</dbReference>
<dbReference type="EMBL" id="DF237240">
    <property type="protein sequence ID" value="GAQ86466.1"/>
    <property type="molecule type" value="Genomic_DNA"/>
</dbReference>
<feature type="region of interest" description="Disordered" evidence="14">
    <location>
        <begin position="438"/>
        <end position="480"/>
    </location>
</feature>
<dbReference type="GO" id="GO:0000701">
    <property type="term" value="F:purine-specific mismatch base pair DNA N-glycosylase activity"/>
    <property type="evidence" value="ECO:0000318"/>
    <property type="project" value="GO_Central"/>
</dbReference>
<dbReference type="Pfam" id="PF00633">
    <property type="entry name" value="HHH"/>
    <property type="match status" value="1"/>
</dbReference>
<dbReference type="GO" id="GO:0005634">
    <property type="term" value="C:nucleus"/>
    <property type="evidence" value="ECO:0000318"/>
    <property type="project" value="GO_Central"/>
</dbReference>
<evidence type="ECO:0000256" key="13">
    <source>
        <dbReference type="RuleBase" id="RU365096"/>
    </source>
</evidence>
<dbReference type="Gene3D" id="1.10.1670.10">
    <property type="entry name" value="Helix-hairpin-Helix base-excision DNA repair enzymes (C-terminal)"/>
    <property type="match status" value="1"/>
</dbReference>
<evidence type="ECO:0000256" key="5">
    <source>
        <dbReference type="ARBA" id="ARBA00022485"/>
    </source>
</evidence>
<keyword evidence="6" id="KW-0479">Metal-binding</keyword>
<dbReference type="GO" id="GO:0006284">
    <property type="term" value="P:base-excision repair"/>
    <property type="evidence" value="ECO:0000318"/>
    <property type="project" value="GO_Central"/>
</dbReference>
<evidence type="ECO:0000259" key="15">
    <source>
        <dbReference type="SMART" id="SM00478"/>
    </source>
</evidence>
<dbReference type="AlphaFoldDB" id="A0A1Y1ICM5"/>
<dbReference type="GO" id="GO:0034039">
    <property type="term" value="F:8-oxo-7,8-dihydroguanine DNA N-glycosylase activity"/>
    <property type="evidence" value="ECO:0000318"/>
    <property type="project" value="GO_Central"/>
</dbReference>
<evidence type="ECO:0000256" key="4">
    <source>
        <dbReference type="ARBA" id="ARBA00022023"/>
    </source>
</evidence>
<dbReference type="CDD" id="cd00056">
    <property type="entry name" value="ENDO3c"/>
    <property type="match status" value="1"/>
</dbReference>
<sequence length="501" mass="55008">MTKERSAREDSPDVGHGNIGEIEDIGGKQTCFRGEEIAPLRKGLLRWYDRNHRELPWRINPHSQLKKTDLSDATDTVQEVPSKKRQKQGGKRVAPQEGPAGVPDTVLKESVLELAKAEGVENRAYAVWVSEVMCQQTRVVVVMDYFRKWMEKWPTVGELAQATQEEVIQVWAGLGYYRRARFLLEGAKYIMSTLGGRFPSTVPELLKVPGIGAYTAGAIASIAFDVRAPVVDGNVVRVLSRLRAISGDPTEKGNVKVHWSLAEQLVDAIRPGCFNQALMELGAMVCTPTSPDCSGCPVSGHCQALKLAESGIGGPVTEFPGKKVKKAPREETVAVCVVELRKGEKPGRSVEASPEYLLIQRPKTGLLAGLWEFPTVSVASKASKSVRRSALDSLLARLLPGGYETSERHEVGEYVHVFSHVRQTMLIERLVITEMKSGQNGKGVKRQREGVGGELEDESEGSTPQTRWVPEEEMTSVGLTSGVKKVLDMARKSRALTTQKS</sequence>
<evidence type="ECO:0000256" key="7">
    <source>
        <dbReference type="ARBA" id="ARBA00022763"/>
    </source>
</evidence>
<dbReference type="FunFam" id="1.10.340.30:FF:000002">
    <property type="entry name" value="Adenine DNA glycosylase"/>
    <property type="match status" value="1"/>
</dbReference>
<dbReference type="GO" id="GO:0046872">
    <property type="term" value="F:metal ion binding"/>
    <property type="evidence" value="ECO:0007669"/>
    <property type="project" value="UniProtKB-UniRule"/>
</dbReference>
<keyword evidence="17" id="KW-1185">Reference proteome</keyword>
<keyword evidence="11" id="KW-0234">DNA repair</keyword>
<comment type="cofactor">
    <cofactor evidence="13">
        <name>[4Fe-4S] cluster</name>
        <dbReference type="ChEBI" id="CHEBI:49883"/>
    </cofactor>
    <text evidence="13">Binds 1 [4Fe-4S] cluster.</text>
</comment>
<name>A0A1Y1ICM5_KLENI</name>
<dbReference type="Proteomes" id="UP000054558">
    <property type="component" value="Unassembled WGS sequence"/>
</dbReference>
<keyword evidence="5" id="KW-0004">4Fe-4S</keyword>
<dbReference type="InterPro" id="IPR044298">
    <property type="entry name" value="MIG/MutY"/>
</dbReference>
<evidence type="ECO:0000256" key="1">
    <source>
        <dbReference type="ARBA" id="ARBA00000843"/>
    </source>
</evidence>
<dbReference type="InterPro" id="IPR029119">
    <property type="entry name" value="MutY_C"/>
</dbReference>
<organism evidence="16 17">
    <name type="scientific">Klebsormidium nitens</name>
    <name type="common">Green alga</name>
    <name type="synonym">Ulothrix nitens</name>
    <dbReference type="NCBI Taxonomy" id="105231"/>
    <lineage>
        <taxon>Eukaryota</taxon>
        <taxon>Viridiplantae</taxon>
        <taxon>Streptophyta</taxon>
        <taxon>Klebsormidiophyceae</taxon>
        <taxon>Klebsormidiales</taxon>
        <taxon>Klebsormidiaceae</taxon>
        <taxon>Klebsormidium</taxon>
    </lineage>
</organism>
<dbReference type="EC" id="3.2.2.31" evidence="3 13"/>
<evidence type="ECO:0000313" key="16">
    <source>
        <dbReference type="EMBL" id="GAQ86466.1"/>
    </source>
</evidence>
<evidence type="ECO:0000256" key="14">
    <source>
        <dbReference type="SAM" id="MobiDB-lite"/>
    </source>
</evidence>
<gene>
    <name evidence="16" type="ORF">KFL_002910040</name>
</gene>
<dbReference type="OrthoDB" id="10248838at2759"/>
<dbReference type="GO" id="GO:0051539">
    <property type="term" value="F:4 iron, 4 sulfur cluster binding"/>
    <property type="evidence" value="ECO:0007669"/>
    <property type="project" value="UniProtKB-UniRule"/>
</dbReference>
<dbReference type="SUPFAM" id="SSF55811">
    <property type="entry name" value="Nudix"/>
    <property type="match status" value="1"/>
</dbReference>
<dbReference type="GO" id="GO:0006298">
    <property type="term" value="P:mismatch repair"/>
    <property type="evidence" value="ECO:0000318"/>
    <property type="project" value="GO_Central"/>
</dbReference>
<accession>A0A1Y1ICM5</accession>
<proteinExistence type="inferred from homology"/>
<evidence type="ECO:0000256" key="12">
    <source>
        <dbReference type="ARBA" id="ARBA00023295"/>
    </source>
</evidence>
<evidence type="ECO:0000256" key="2">
    <source>
        <dbReference type="ARBA" id="ARBA00008343"/>
    </source>
</evidence>
<keyword evidence="10" id="KW-0411">Iron-sulfur</keyword>
<evidence type="ECO:0000256" key="8">
    <source>
        <dbReference type="ARBA" id="ARBA00022801"/>
    </source>
</evidence>
<protein>
    <recommendedName>
        <fullName evidence="4 13">Adenine DNA glycosylase</fullName>
        <ecNumber evidence="3 13">3.2.2.31</ecNumber>
    </recommendedName>
</protein>
<dbReference type="GO" id="GO:0032357">
    <property type="term" value="F:oxidized purine DNA binding"/>
    <property type="evidence" value="ECO:0000318"/>
    <property type="project" value="GO_Central"/>
</dbReference>
<dbReference type="InterPro" id="IPR015797">
    <property type="entry name" value="NUDIX_hydrolase-like_dom_sf"/>
</dbReference>
<dbReference type="Gene3D" id="1.10.340.30">
    <property type="entry name" value="Hypothetical protein, domain 2"/>
    <property type="match status" value="1"/>
</dbReference>
<evidence type="ECO:0000256" key="11">
    <source>
        <dbReference type="ARBA" id="ARBA00023204"/>
    </source>
</evidence>
<keyword evidence="8" id="KW-0378">Hydrolase</keyword>
<feature type="domain" description="HhH-GPD" evidence="15">
    <location>
        <begin position="133"/>
        <end position="284"/>
    </location>
</feature>
<keyword evidence="7 13" id="KW-0227">DNA damage</keyword>
<dbReference type="STRING" id="105231.A0A1Y1ICM5"/>
<reference evidence="16 17" key="1">
    <citation type="journal article" date="2014" name="Nat. Commun.">
        <title>Klebsormidium flaccidum genome reveals primary factors for plant terrestrial adaptation.</title>
        <authorList>
            <person name="Hori K."/>
            <person name="Maruyama F."/>
            <person name="Fujisawa T."/>
            <person name="Togashi T."/>
            <person name="Yamamoto N."/>
            <person name="Seo M."/>
            <person name="Sato S."/>
            <person name="Yamada T."/>
            <person name="Mori H."/>
            <person name="Tajima N."/>
            <person name="Moriyama T."/>
            <person name="Ikeuchi M."/>
            <person name="Watanabe M."/>
            <person name="Wada H."/>
            <person name="Kobayashi K."/>
            <person name="Saito M."/>
            <person name="Masuda T."/>
            <person name="Sasaki-Sekimoto Y."/>
            <person name="Mashiguchi K."/>
            <person name="Awai K."/>
            <person name="Shimojima M."/>
            <person name="Masuda S."/>
            <person name="Iwai M."/>
            <person name="Nobusawa T."/>
            <person name="Narise T."/>
            <person name="Kondo S."/>
            <person name="Saito H."/>
            <person name="Sato R."/>
            <person name="Murakawa M."/>
            <person name="Ihara Y."/>
            <person name="Oshima-Yamada Y."/>
            <person name="Ohtaka K."/>
            <person name="Satoh M."/>
            <person name="Sonobe K."/>
            <person name="Ishii M."/>
            <person name="Ohtani R."/>
            <person name="Kanamori-Sato M."/>
            <person name="Honoki R."/>
            <person name="Miyazaki D."/>
            <person name="Mochizuki H."/>
            <person name="Umetsu J."/>
            <person name="Higashi K."/>
            <person name="Shibata D."/>
            <person name="Kamiya Y."/>
            <person name="Sato N."/>
            <person name="Nakamura Y."/>
            <person name="Tabata S."/>
            <person name="Ida S."/>
            <person name="Kurokawa K."/>
            <person name="Ohta H."/>
        </authorList>
    </citation>
    <scope>NUCLEOTIDE SEQUENCE [LARGE SCALE GENOMIC DNA]</scope>
    <source>
        <strain evidence="16 17">NIES-2285</strain>
    </source>
</reference>
<dbReference type="InterPro" id="IPR000445">
    <property type="entry name" value="HhH_motif"/>
</dbReference>
<dbReference type="CDD" id="cd03431">
    <property type="entry name" value="NUDIX_DNA_Glycosylase_C-MutY"/>
    <property type="match status" value="1"/>
</dbReference>
<dbReference type="InterPro" id="IPR023170">
    <property type="entry name" value="HhH_base_excis_C"/>
</dbReference>
<keyword evidence="12 13" id="KW-0326">Glycosidase</keyword>
<dbReference type="Pfam" id="PF00730">
    <property type="entry name" value="HhH-GPD"/>
    <property type="match status" value="1"/>
</dbReference>
<evidence type="ECO:0000256" key="6">
    <source>
        <dbReference type="ARBA" id="ARBA00022723"/>
    </source>
</evidence>
<keyword evidence="9 13" id="KW-0408">Iron</keyword>
<dbReference type="FunFam" id="1.10.1670.10:FF:000002">
    <property type="entry name" value="Adenine DNA glycosylase"/>
    <property type="match status" value="1"/>
</dbReference>
<dbReference type="PANTHER" id="PTHR42944:SF1">
    <property type="entry name" value="ADENINE DNA GLYCOSYLASE"/>
    <property type="match status" value="1"/>
</dbReference>
<dbReference type="Gene3D" id="3.90.79.10">
    <property type="entry name" value="Nucleoside Triphosphate Pyrophosphohydrolase"/>
    <property type="match status" value="1"/>
</dbReference>
<evidence type="ECO:0000256" key="10">
    <source>
        <dbReference type="ARBA" id="ARBA00023014"/>
    </source>
</evidence>
<comment type="similarity">
    <text evidence="2 13">Belongs to the Nth/MutY family.</text>
</comment>
<comment type="function">
    <text evidence="13">Adenine glycosylase active on G-A mispairs.</text>
</comment>
<dbReference type="OMA" id="CRPGDFN"/>
<dbReference type="InterPro" id="IPR011257">
    <property type="entry name" value="DNA_glycosylase"/>
</dbReference>
<dbReference type="SUPFAM" id="SSF48150">
    <property type="entry name" value="DNA-glycosylase"/>
    <property type="match status" value="1"/>
</dbReference>
<dbReference type="GO" id="GO:0035485">
    <property type="term" value="F:adenine/guanine mispair binding"/>
    <property type="evidence" value="ECO:0000318"/>
    <property type="project" value="GO_Central"/>
</dbReference>
<dbReference type="Pfam" id="PF14815">
    <property type="entry name" value="NUDIX_4"/>
    <property type="match status" value="1"/>
</dbReference>
<dbReference type="SMART" id="SM00478">
    <property type="entry name" value="ENDO3c"/>
    <property type="match status" value="1"/>
</dbReference>
<evidence type="ECO:0000256" key="3">
    <source>
        <dbReference type="ARBA" id="ARBA00012045"/>
    </source>
</evidence>
<feature type="region of interest" description="Disordered" evidence="14">
    <location>
        <begin position="66"/>
        <end position="102"/>
    </location>
</feature>
<evidence type="ECO:0000313" key="17">
    <source>
        <dbReference type="Proteomes" id="UP000054558"/>
    </source>
</evidence>
<comment type="catalytic activity">
    <reaction evidence="1 13">
        <text>Hydrolyzes free adenine bases from 7,8-dihydro-8-oxoguanine:adenine mismatched double-stranded DNA, leaving an apurinic site.</text>
        <dbReference type="EC" id="3.2.2.31"/>
    </reaction>
</comment>
<feature type="compositionally biased region" description="Basic and acidic residues" evidence="14">
    <location>
        <begin position="1"/>
        <end position="13"/>
    </location>
</feature>
<feature type="region of interest" description="Disordered" evidence="14">
    <location>
        <begin position="1"/>
        <end position="26"/>
    </location>
</feature>
<dbReference type="PANTHER" id="PTHR42944">
    <property type="entry name" value="ADENINE DNA GLYCOSYLASE"/>
    <property type="match status" value="1"/>
</dbReference>
<evidence type="ECO:0000256" key="9">
    <source>
        <dbReference type="ARBA" id="ARBA00023004"/>
    </source>
</evidence>